<keyword evidence="4" id="KW-1185">Reference proteome</keyword>
<comment type="caution">
    <text evidence="2">The sequence shown here is derived from an EMBL/GenBank/DDBJ whole genome shotgun (WGS) entry which is preliminary data.</text>
</comment>
<gene>
    <name evidence="2" type="ORF">EDD74_1073</name>
    <name evidence="1" type="ORF">FAEUMB_17190</name>
</gene>
<dbReference type="Proteomes" id="UP000702954">
    <property type="component" value="Unassembled WGS sequence"/>
</dbReference>
<protein>
    <submittedName>
        <fullName evidence="2">Uncharacterized protein</fullName>
    </submittedName>
</protein>
<evidence type="ECO:0000313" key="3">
    <source>
        <dbReference type="Proteomes" id="UP000294613"/>
    </source>
</evidence>
<dbReference type="AlphaFoldDB" id="A0A4R3JPI0"/>
<dbReference type="Proteomes" id="UP000294613">
    <property type="component" value="Unassembled WGS sequence"/>
</dbReference>
<organism evidence="2 3">
    <name type="scientific">Faecalimonas umbilicata</name>
    <dbReference type="NCBI Taxonomy" id="1912855"/>
    <lineage>
        <taxon>Bacteria</taxon>
        <taxon>Bacillati</taxon>
        <taxon>Bacillota</taxon>
        <taxon>Clostridia</taxon>
        <taxon>Lachnospirales</taxon>
        <taxon>Lachnospiraceae</taxon>
        <taxon>Faecalimonas</taxon>
    </lineage>
</organism>
<dbReference type="EMBL" id="BHEO01000008">
    <property type="protein sequence ID" value="GBU05178.1"/>
    <property type="molecule type" value="Genomic_DNA"/>
</dbReference>
<evidence type="ECO:0000313" key="2">
    <source>
        <dbReference type="EMBL" id="TCS68614.1"/>
    </source>
</evidence>
<accession>A0A4R3JPI0</accession>
<reference evidence="1 4" key="1">
    <citation type="journal article" date="2018" name="Int. J. Syst. Evol. Microbiol.">
        <title>Draft Genome Sequence of Faecalimonas umbilicata JCM 30896T, an Acetate-Producing Bacterium Isolated from Human Feces.</title>
        <authorList>
            <person name="Sakamoto M."/>
            <person name="Ikeyama N."/>
            <person name="Yuki M."/>
            <person name="Ohkuma M."/>
        </authorList>
    </citation>
    <scope>NUCLEOTIDE SEQUENCE [LARGE SCALE GENOMIC DNA]</scope>
    <source>
        <strain evidence="1 4">EGH7</strain>
    </source>
</reference>
<dbReference type="RefSeq" id="WP_278320665.1">
    <property type="nucleotide sequence ID" value="NZ_BHEO01000008.1"/>
</dbReference>
<proteinExistence type="predicted"/>
<reference evidence="2 3" key="2">
    <citation type="submission" date="2019-03" db="EMBL/GenBank/DDBJ databases">
        <title>Genomic Encyclopedia of Type Strains, Phase IV (KMG-IV): sequencing the most valuable type-strain genomes for metagenomic binning, comparative biology and taxonomic classification.</title>
        <authorList>
            <person name="Goeker M."/>
        </authorList>
    </citation>
    <scope>NUCLEOTIDE SEQUENCE [LARGE SCALE GENOMIC DNA]</scope>
    <source>
        <strain evidence="2 3">DSM 103426</strain>
    </source>
</reference>
<name>A0A4R3JPI0_9FIRM</name>
<evidence type="ECO:0000313" key="1">
    <source>
        <dbReference type="EMBL" id="GBU05178.1"/>
    </source>
</evidence>
<sequence length="41" mass="5207">MEEKAMYKEFIHKMVDKINNENYLKKIYTIVHRMFIREESR</sequence>
<evidence type="ECO:0000313" key="4">
    <source>
        <dbReference type="Proteomes" id="UP000702954"/>
    </source>
</evidence>
<dbReference type="EMBL" id="SLZV01000007">
    <property type="protein sequence ID" value="TCS68614.1"/>
    <property type="molecule type" value="Genomic_DNA"/>
</dbReference>